<reference evidence="3 4" key="1">
    <citation type="submission" date="2018-03" db="EMBL/GenBank/DDBJ databases">
        <title>Aquarubrobacter algicola gen. nov., sp. nov., a novel actinobacterium isolated from shallow eutrophic lake during the end of cyanobacterial harmful algal blooms.</title>
        <authorList>
            <person name="Chun S.J."/>
        </authorList>
    </citation>
    <scope>NUCLEOTIDE SEQUENCE [LARGE SCALE GENOMIC DNA]</scope>
    <source>
        <strain evidence="3 4">Seoho-28</strain>
    </source>
</reference>
<organism evidence="3 4">
    <name type="scientific">Paraconexibacter algicola</name>
    <dbReference type="NCBI Taxonomy" id="2133960"/>
    <lineage>
        <taxon>Bacteria</taxon>
        <taxon>Bacillati</taxon>
        <taxon>Actinomycetota</taxon>
        <taxon>Thermoleophilia</taxon>
        <taxon>Solirubrobacterales</taxon>
        <taxon>Paraconexibacteraceae</taxon>
        <taxon>Paraconexibacter</taxon>
    </lineage>
</organism>
<keyword evidence="4" id="KW-1185">Reference proteome</keyword>
<evidence type="ECO:0000256" key="1">
    <source>
        <dbReference type="SAM" id="MobiDB-lite"/>
    </source>
</evidence>
<accession>A0A2T4UBY1</accession>
<dbReference type="GO" id="GO:0016787">
    <property type="term" value="F:hydrolase activity"/>
    <property type="evidence" value="ECO:0007669"/>
    <property type="project" value="UniProtKB-KW"/>
</dbReference>
<dbReference type="InterPro" id="IPR000073">
    <property type="entry name" value="AB_hydrolase_1"/>
</dbReference>
<sequence length="346" mass="36747">MARALRAGRRRGRPGRAALRQAVPSHLVALPRLLRGRLRRAPDPGRPDPARGPAVPWRGAPPRAARPADERAGDDAAPRRRRTAHPPRGVSATGIAYDRTGTGPPVVLLHGLGGERQVWDGVVEHLRAEREVVTVDLPGFGASAPLAQDVVPTPAAIAEQLARFLGEIGLERPHVAGNSLGGWIALELARRDVVASVTGLCPALWERPLPPKPFVMHRVARTLRPALPALMRTGLGRRAALLGIVARPGDVSPQDALRVASAYASAPAFAATNRAMRSGHFTGGERIRVPVLLAWGELDRLVTPPARALVPRAVSITLPGCSHLPMLDDPALSARTILRGSARTTG</sequence>
<evidence type="ECO:0000313" key="4">
    <source>
        <dbReference type="Proteomes" id="UP000240739"/>
    </source>
</evidence>
<dbReference type="Gene3D" id="3.40.50.1820">
    <property type="entry name" value="alpha/beta hydrolase"/>
    <property type="match status" value="1"/>
</dbReference>
<feature type="region of interest" description="Disordered" evidence="1">
    <location>
        <begin position="1"/>
        <end position="97"/>
    </location>
</feature>
<evidence type="ECO:0000259" key="2">
    <source>
        <dbReference type="Pfam" id="PF12697"/>
    </source>
</evidence>
<feature type="compositionally biased region" description="Low complexity" evidence="1">
    <location>
        <begin position="51"/>
        <end position="65"/>
    </location>
</feature>
<proteinExistence type="predicted"/>
<dbReference type="PRINTS" id="PR00111">
    <property type="entry name" value="ABHYDROLASE"/>
</dbReference>
<dbReference type="GO" id="GO:0016020">
    <property type="term" value="C:membrane"/>
    <property type="evidence" value="ECO:0007669"/>
    <property type="project" value="TreeGrafter"/>
</dbReference>
<protein>
    <submittedName>
        <fullName evidence="3">Alpha/beta hydrolase</fullName>
    </submittedName>
</protein>
<name>A0A2T4UBY1_9ACTN</name>
<dbReference type="InterPro" id="IPR050266">
    <property type="entry name" value="AB_hydrolase_sf"/>
</dbReference>
<evidence type="ECO:0000313" key="3">
    <source>
        <dbReference type="EMBL" id="PTL54386.1"/>
    </source>
</evidence>
<dbReference type="Pfam" id="PF12697">
    <property type="entry name" value="Abhydrolase_6"/>
    <property type="match status" value="1"/>
</dbReference>
<dbReference type="PANTHER" id="PTHR43798">
    <property type="entry name" value="MONOACYLGLYCEROL LIPASE"/>
    <property type="match status" value="1"/>
</dbReference>
<feature type="compositionally biased region" description="Basic and acidic residues" evidence="1">
    <location>
        <begin position="40"/>
        <end position="49"/>
    </location>
</feature>
<feature type="compositionally biased region" description="Basic and acidic residues" evidence="1">
    <location>
        <begin position="66"/>
        <end position="78"/>
    </location>
</feature>
<dbReference type="PANTHER" id="PTHR43798:SF33">
    <property type="entry name" value="HYDROLASE, PUTATIVE (AFU_ORTHOLOGUE AFUA_2G14860)-RELATED"/>
    <property type="match status" value="1"/>
</dbReference>
<dbReference type="InterPro" id="IPR029058">
    <property type="entry name" value="AB_hydrolase_fold"/>
</dbReference>
<feature type="domain" description="AB hydrolase-1" evidence="2">
    <location>
        <begin position="106"/>
        <end position="332"/>
    </location>
</feature>
<dbReference type="Proteomes" id="UP000240739">
    <property type="component" value="Unassembled WGS sequence"/>
</dbReference>
<dbReference type="AlphaFoldDB" id="A0A2T4UBY1"/>
<dbReference type="SUPFAM" id="SSF53474">
    <property type="entry name" value="alpha/beta-Hydrolases"/>
    <property type="match status" value="1"/>
</dbReference>
<gene>
    <name evidence="3" type="ORF">C7Y72_21885</name>
</gene>
<feature type="compositionally biased region" description="Basic residues" evidence="1">
    <location>
        <begin position="1"/>
        <end position="14"/>
    </location>
</feature>
<dbReference type="EMBL" id="PYYB01000005">
    <property type="protein sequence ID" value="PTL54386.1"/>
    <property type="molecule type" value="Genomic_DNA"/>
</dbReference>
<comment type="caution">
    <text evidence="3">The sequence shown here is derived from an EMBL/GenBank/DDBJ whole genome shotgun (WGS) entry which is preliminary data.</text>
</comment>
<keyword evidence="3" id="KW-0378">Hydrolase</keyword>